<dbReference type="GO" id="GO:0005737">
    <property type="term" value="C:cytoplasm"/>
    <property type="evidence" value="ECO:0007669"/>
    <property type="project" value="TreeGrafter"/>
</dbReference>
<sequence>MLCSPGAGHLGLLVEAARQQPSKKMNSPGSTHAAWECGSSSFGGFELCGLADREEPPPLHSPAVVSDGAPSASLHSAHCCSAHSSSEPSTLLSSSDPDSSKNHIRSVILALHPWPPPSREQPPSSSVMASATPPPAGPSSPTSSAPACPGFSGCKLHRFIHGIGSIVTFHLLVTIMSLYRFPDAPIQPVTLNMGTPMRSWSASMPNQTRPKCPELMSIDLEYTQDFLKVSKLFKPWSTSRSKLASPPIGSSLVDSLKVNCHNHPLFPLLSQLALVTHHTAEPSLSYPPCFSLTFLTGGAISILTGLMCPSPLAGVVSLSGFLPLKDKIKQVCFFILTFFLCQHEGNKNCILCPAHFYLAFVSVECPGSPKENKLDGDARPDMIAIFISTVSNQLGLKNVVFKSYPGEIASREFSSETIIDLVHSASPLELRDLAEWLMTRIPSQ</sequence>
<dbReference type="PANTHER" id="PTHR10655:SF17">
    <property type="entry name" value="LYSOPHOSPHOLIPASE-LIKE PROTEIN 1"/>
    <property type="match status" value="1"/>
</dbReference>
<dbReference type="OrthoDB" id="2418081at2759"/>
<dbReference type="InterPro" id="IPR029058">
    <property type="entry name" value="AB_hydrolase_fold"/>
</dbReference>
<feature type="region of interest" description="Disordered" evidence="1">
    <location>
        <begin position="112"/>
        <end position="144"/>
    </location>
</feature>
<evidence type="ECO:0000313" key="3">
    <source>
        <dbReference type="Proteomes" id="UP000037035"/>
    </source>
</evidence>
<dbReference type="STRING" id="27349.A0A0L6VDV7"/>
<evidence type="ECO:0000313" key="2">
    <source>
        <dbReference type="EMBL" id="KNZ58928.1"/>
    </source>
</evidence>
<organism evidence="2 3">
    <name type="scientific">Puccinia sorghi</name>
    <dbReference type="NCBI Taxonomy" id="27349"/>
    <lineage>
        <taxon>Eukaryota</taxon>
        <taxon>Fungi</taxon>
        <taxon>Dikarya</taxon>
        <taxon>Basidiomycota</taxon>
        <taxon>Pucciniomycotina</taxon>
        <taxon>Pucciniomycetes</taxon>
        <taxon>Pucciniales</taxon>
        <taxon>Pucciniaceae</taxon>
        <taxon>Puccinia</taxon>
    </lineage>
</organism>
<accession>A0A0L6VDV7</accession>
<reference evidence="2 3" key="1">
    <citation type="submission" date="2015-08" db="EMBL/GenBank/DDBJ databases">
        <title>Next Generation Sequencing and Analysis of the Genome of Puccinia sorghi L Schw, the Causal Agent of Maize Common Rust.</title>
        <authorList>
            <person name="Rochi L."/>
            <person name="Burguener G."/>
            <person name="Darino M."/>
            <person name="Turjanski A."/>
            <person name="Kreff E."/>
            <person name="Dieguez M.J."/>
            <person name="Sacco F."/>
        </authorList>
    </citation>
    <scope>NUCLEOTIDE SEQUENCE [LARGE SCALE GENOMIC DNA]</scope>
    <source>
        <strain evidence="2 3">RO10H11247</strain>
    </source>
</reference>
<dbReference type="InterPro" id="IPR050565">
    <property type="entry name" value="LYPA1-2/EST-like"/>
</dbReference>
<name>A0A0L6VDV7_9BASI</name>
<dbReference type="VEuPathDB" id="FungiDB:VP01_1831g3"/>
<dbReference type="AlphaFoldDB" id="A0A0L6VDV7"/>
<dbReference type="Proteomes" id="UP000037035">
    <property type="component" value="Unassembled WGS sequence"/>
</dbReference>
<dbReference type="GO" id="GO:0052689">
    <property type="term" value="F:carboxylic ester hydrolase activity"/>
    <property type="evidence" value="ECO:0007669"/>
    <property type="project" value="TreeGrafter"/>
</dbReference>
<protein>
    <submittedName>
        <fullName evidence="2">Uncharacterized protein</fullName>
    </submittedName>
</protein>
<feature type="compositionally biased region" description="Low complexity" evidence="1">
    <location>
        <begin position="121"/>
        <end position="131"/>
    </location>
</feature>
<evidence type="ECO:0000256" key="1">
    <source>
        <dbReference type="SAM" id="MobiDB-lite"/>
    </source>
</evidence>
<comment type="caution">
    <text evidence="2">The sequence shown here is derived from an EMBL/GenBank/DDBJ whole genome shotgun (WGS) entry which is preliminary data.</text>
</comment>
<dbReference type="GO" id="GO:0008474">
    <property type="term" value="F:palmitoyl-(protein) hydrolase activity"/>
    <property type="evidence" value="ECO:0007669"/>
    <property type="project" value="TreeGrafter"/>
</dbReference>
<gene>
    <name evidence="2" type="ORF">VP01_1831g3</name>
</gene>
<proteinExistence type="predicted"/>
<keyword evidence="3" id="KW-1185">Reference proteome</keyword>
<dbReference type="PANTHER" id="PTHR10655">
    <property type="entry name" value="LYSOPHOSPHOLIPASE-RELATED"/>
    <property type="match status" value="1"/>
</dbReference>
<dbReference type="EMBL" id="LAVV01006650">
    <property type="protein sequence ID" value="KNZ58928.1"/>
    <property type="molecule type" value="Genomic_DNA"/>
</dbReference>
<dbReference type="Gene3D" id="3.40.50.1820">
    <property type="entry name" value="alpha/beta hydrolase"/>
    <property type="match status" value="1"/>
</dbReference>